<feature type="compositionally biased region" description="Polar residues" evidence="1">
    <location>
        <begin position="35"/>
        <end position="45"/>
    </location>
</feature>
<gene>
    <name evidence="2" type="ORF">PAPOLLO_LOCUS20222</name>
</gene>
<dbReference type="EMBL" id="CAJQZP010001262">
    <property type="protein sequence ID" value="CAG5033918.1"/>
    <property type="molecule type" value="Genomic_DNA"/>
</dbReference>
<evidence type="ECO:0000313" key="3">
    <source>
        <dbReference type="Proteomes" id="UP000691718"/>
    </source>
</evidence>
<feature type="region of interest" description="Disordered" evidence="1">
    <location>
        <begin position="25"/>
        <end position="45"/>
    </location>
</feature>
<evidence type="ECO:0000256" key="1">
    <source>
        <dbReference type="SAM" id="MobiDB-lite"/>
    </source>
</evidence>
<proteinExistence type="predicted"/>
<protein>
    <submittedName>
        <fullName evidence="2">(apollo) hypothetical protein</fullName>
    </submittedName>
</protein>
<organism evidence="2 3">
    <name type="scientific">Parnassius apollo</name>
    <name type="common">Apollo butterfly</name>
    <name type="synonym">Papilio apollo</name>
    <dbReference type="NCBI Taxonomy" id="110799"/>
    <lineage>
        <taxon>Eukaryota</taxon>
        <taxon>Metazoa</taxon>
        <taxon>Ecdysozoa</taxon>
        <taxon>Arthropoda</taxon>
        <taxon>Hexapoda</taxon>
        <taxon>Insecta</taxon>
        <taxon>Pterygota</taxon>
        <taxon>Neoptera</taxon>
        <taxon>Endopterygota</taxon>
        <taxon>Lepidoptera</taxon>
        <taxon>Glossata</taxon>
        <taxon>Ditrysia</taxon>
        <taxon>Papilionoidea</taxon>
        <taxon>Papilionidae</taxon>
        <taxon>Parnassiinae</taxon>
        <taxon>Parnassini</taxon>
        <taxon>Parnassius</taxon>
        <taxon>Parnassius</taxon>
    </lineage>
</organism>
<dbReference type="AlphaFoldDB" id="A0A8S3XSR4"/>
<sequence length="443" mass="50142">MAELINKVINNDVELAKRNTSLISDVQDSKDPVPQDNSVESQVPASSSYIMMDRSQLSGDVDRWIHGESATPVSTGVQRSRLTVVITMKHFLSHHVPIKKELQIPISSIVPASKLLEKLSSLNSKKSVIKQQNESLEQACTYLAKPVSSQGITVPRVLFHEIDFRARLHNHAASRILTRLHNSNAEKKTVQAAVYNSRESSAVRTMFASIYVVRVFAFVALVGSVYARVQPNDAEIYVDVAPHSEEQEEIEKRYTKELVEEFNSASADALLLFTEYTAKAGAELKTFLRNISLLATETIDSTDPRVLDNAPASCRVKFESQLKKIEYDAHRAASFNGENHHKFLLGHMIVFRMHLNKSEEYIKKCDRIIKDCGIPCETTPRITKWRRLALEEINRVRDDIEHSRRSYRDLLLHAHRRLNHLKKHAKTRASAAVQELTECVQAG</sequence>
<reference evidence="2" key="1">
    <citation type="submission" date="2021-04" db="EMBL/GenBank/DDBJ databases">
        <authorList>
            <person name="Tunstrom K."/>
        </authorList>
    </citation>
    <scope>NUCLEOTIDE SEQUENCE</scope>
</reference>
<accession>A0A8S3XSR4</accession>
<keyword evidence="3" id="KW-1185">Reference proteome</keyword>
<name>A0A8S3XSR4_PARAO</name>
<evidence type="ECO:0000313" key="2">
    <source>
        <dbReference type="EMBL" id="CAG5033918.1"/>
    </source>
</evidence>
<dbReference type="Proteomes" id="UP000691718">
    <property type="component" value="Unassembled WGS sequence"/>
</dbReference>
<dbReference type="OrthoDB" id="6931130at2759"/>
<comment type="caution">
    <text evidence="2">The sequence shown here is derived from an EMBL/GenBank/DDBJ whole genome shotgun (WGS) entry which is preliminary data.</text>
</comment>